<proteinExistence type="inferred from homology"/>
<dbReference type="GO" id="GO:0020037">
    <property type="term" value="F:heme binding"/>
    <property type="evidence" value="ECO:0007669"/>
    <property type="project" value="EnsemblFungi"/>
</dbReference>
<dbReference type="InterPro" id="IPR001251">
    <property type="entry name" value="CRAL-TRIO_dom"/>
</dbReference>
<dbReference type="Pfam" id="PF00650">
    <property type="entry name" value="CRAL_TRIO"/>
    <property type="match status" value="1"/>
</dbReference>
<comment type="function">
    <text evidence="15">Non-classical phosphatidylinositol (PtdIns) transfer protein (PITP), which exhibits PtdIns-binding/transfer activity in the absence of detectable PtdCho-binding/transfer activity. Regulates PtdIns(4,5)P2 homeostasis at the plasma membrane. Heme-binding protein that may play a role in organic oxidant-induced stress responses.</text>
</comment>
<dbReference type="HOGENOM" id="CLU_045138_0_1_1"/>
<evidence type="ECO:0000256" key="14">
    <source>
        <dbReference type="ARBA" id="ARBA00024146"/>
    </source>
</evidence>
<dbReference type="OrthoDB" id="75724at2759"/>
<comment type="similarity">
    <text evidence="3 16">Belongs to the SFH5 family.</text>
</comment>
<evidence type="ECO:0000256" key="8">
    <source>
        <dbReference type="ARBA" id="ARBA00022723"/>
    </source>
</evidence>
<dbReference type="SMART" id="SM00516">
    <property type="entry name" value="SEC14"/>
    <property type="match status" value="1"/>
</dbReference>
<evidence type="ECO:0000256" key="7">
    <source>
        <dbReference type="ARBA" id="ARBA00022617"/>
    </source>
</evidence>
<dbReference type="GO" id="GO:0005886">
    <property type="term" value="C:plasma membrane"/>
    <property type="evidence" value="ECO:0007669"/>
    <property type="project" value="EnsemblFungi"/>
</dbReference>
<dbReference type="Proteomes" id="UP000000689">
    <property type="component" value="Chromosome 7"/>
</dbReference>
<evidence type="ECO:0000313" key="18">
    <source>
        <dbReference type="EMBL" id="CCK73609.1"/>
    </source>
</evidence>
<dbReference type="RefSeq" id="XP_003980285.1">
    <property type="nucleotide sequence ID" value="XM_003980236.1"/>
</dbReference>
<evidence type="ECO:0000256" key="12">
    <source>
        <dbReference type="ARBA" id="ARBA00023055"/>
    </source>
</evidence>
<dbReference type="GO" id="GO:0043001">
    <property type="term" value="P:Golgi to plasma membrane protein transport"/>
    <property type="evidence" value="ECO:0007669"/>
    <property type="project" value="EnsemblFungi"/>
</dbReference>
<keyword evidence="13 16" id="KW-0472">Membrane</keyword>
<dbReference type="InterPro" id="IPR036865">
    <property type="entry name" value="CRAL-TRIO_dom_sf"/>
</dbReference>
<dbReference type="PANTHER" id="PTHR47669">
    <property type="entry name" value="PHOSPHATIDYLINOSITOL TRANSFER PROTEIN SFH5"/>
    <property type="match status" value="1"/>
</dbReference>
<evidence type="ECO:0000256" key="4">
    <source>
        <dbReference type="ARBA" id="ARBA00018320"/>
    </source>
</evidence>
<dbReference type="GeneID" id="13927073"/>
<keyword evidence="10 16" id="KW-0492">Microsome</keyword>
<name>J7RER5_NAUDC</name>
<dbReference type="AlphaFoldDB" id="J7RER5"/>
<accession>J7RER5</accession>
<dbReference type="GO" id="GO:0046488">
    <property type="term" value="P:phosphatidylinositol metabolic process"/>
    <property type="evidence" value="ECO:0007669"/>
    <property type="project" value="EnsemblFungi"/>
</dbReference>
<evidence type="ECO:0000256" key="9">
    <source>
        <dbReference type="ARBA" id="ARBA00022824"/>
    </source>
</evidence>
<keyword evidence="19" id="KW-1185">Reference proteome</keyword>
<evidence type="ECO:0000259" key="17">
    <source>
        <dbReference type="PROSITE" id="PS50191"/>
    </source>
</evidence>
<keyword evidence="7" id="KW-0349">Heme</keyword>
<comment type="cofactor">
    <cofactor evidence="1">
        <name>heme b</name>
        <dbReference type="ChEBI" id="CHEBI:60344"/>
    </cofactor>
</comment>
<organism evidence="18 19">
    <name type="scientific">Naumovozyma dairenensis (strain ATCC 10597 / BCRC 20456 / CBS 421 / NBRC 0211 / NRRL Y-12639)</name>
    <name type="common">Saccharomyces dairenensis</name>
    <dbReference type="NCBI Taxonomy" id="1071378"/>
    <lineage>
        <taxon>Eukaryota</taxon>
        <taxon>Fungi</taxon>
        <taxon>Dikarya</taxon>
        <taxon>Ascomycota</taxon>
        <taxon>Saccharomycotina</taxon>
        <taxon>Saccharomycetes</taxon>
        <taxon>Saccharomycetales</taxon>
        <taxon>Saccharomycetaceae</taxon>
        <taxon>Naumovozyma</taxon>
    </lineage>
</organism>
<dbReference type="PANTHER" id="PTHR47669:SF1">
    <property type="entry name" value="PHOSPHATIDYLINOSITOL TRANSFER PROTEIN SFH5"/>
    <property type="match status" value="1"/>
</dbReference>
<dbReference type="GO" id="GO:0005789">
    <property type="term" value="C:endoplasmic reticulum membrane"/>
    <property type="evidence" value="ECO:0007669"/>
    <property type="project" value="UniProtKB-SubCell"/>
</dbReference>
<keyword evidence="11" id="KW-0408">Iron</keyword>
<evidence type="ECO:0000256" key="15">
    <source>
        <dbReference type="ARBA" id="ARBA00024180"/>
    </source>
</evidence>
<keyword evidence="9 16" id="KW-0256">Endoplasmic reticulum</keyword>
<reference evidence="18 19" key="1">
    <citation type="journal article" date="2011" name="Proc. Natl. Acad. Sci. U.S.A.">
        <title>Evolutionary erosion of yeast sex chromosomes by mating-type switching accidents.</title>
        <authorList>
            <person name="Gordon J.L."/>
            <person name="Armisen D."/>
            <person name="Proux-Wera E."/>
            <person name="Oheigeartaigh S.S."/>
            <person name="Byrne K.P."/>
            <person name="Wolfe K.H."/>
        </authorList>
    </citation>
    <scope>NUCLEOTIDE SEQUENCE [LARGE SCALE GENOMIC DNA]</scope>
    <source>
        <strain evidence="19">ATCC 10597 / BCRC 20456 / CBS 421 / NBRC 0211 / NRRL Y-12639</strain>
    </source>
</reference>
<keyword evidence="5 16" id="KW-0813">Transport</keyword>
<evidence type="ECO:0000256" key="10">
    <source>
        <dbReference type="ARBA" id="ARBA00022848"/>
    </source>
</evidence>
<dbReference type="Gene3D" id="3.40.525.10">
    <property type="entry name" value="CRAL-TRIO lipid binding domain"/>
    <property type="match status" value="1"/>
</dbReference>
<evidence type="ECO:0000256" key="16">
    <source>
        <dbReference type="RuleBase" id="RU367059"/>
    </source>
</evidence>
<evidence type="ECO:0000256" key="11">
    <source>
        <dbReference type="ARBA" id="ARBA00023004"/>
    </source>
</evidence>
<sequence length="297" mass="35293">MNFNNDAEKSTFDKIVNELPNIIKTKCNNYDELYGHRLIKDQDDEDSIRNQYYNESIAHALIYKLCKAYQFQYHEIVKHIIAILKWRHDFNPLSAAFKEVHDPELQHVGILTRYLEGKNDGNKKVVTWNLYGQLVKKKHVFKDISKFLRYRVGLMERGLKLLDFNNENNCYMTQVHDYKGVSMWKMDPEIKKCTKLTIRTFQNYYPELLYAKYFVNVPKVLSWVYDLVKTFVDERTRRKFVVLNDGTKLGEYLPECPSLEYGGQDKKRTLMEQNVKVVTPTPYGLFLLEQQNKEDID</sequence>
<keyword evidence="8" id="KW-0479">Metal-binding</keyword>
<dbReference type="GO" id="GO:2000114">
    <property type="term" value="P:regulation of establishment of cell polarity"/>
    <property type="evidence" value="ECO:0007669"/>
    <property type="project" value="EnsemblFungi"/>
</dbReference>
<dbReference type="GO" id="GO:0017157">
    <property type="term" value="P:regulation of exocytosis"/>
    <property type="evidence" value="ECO:0007669"/>
    <property type="project" value="EnsemblFungi"/>
</dbReference>
<keyword evidence="6 16" id="KW-0963">Cytoplasm</keyword>
<dbReference type="OMA" id="KRVVTWN"/>
<dbReference type="STRING" id="1071378.J7RER5"/>
<keyword evidence="12 16" id="KW-0445">Lipid transport</keyword>
<gene>
    <name evidence="18" type="primary">NDAI0G06260</name>
    <name evidence="18" type="ordered locus">NDAI_0G06260</name>
</gene>
<dbReference type="GO" id="GO:0005829">
    <property type="term" value="C:cytosol"/>
    <property type="evidence" value="ECO:0007669"/>
    <property type="project" value="EnsemblFungi"/>
</dbReference>
<dbReference type="EMBL" id="HE580273">
    <property type="protein sequence ID" value="CCK73609.1"/>
    <property type="molecule type" value="Genomic_DNA"/>
</dbReference>
<feature type="domain" description="CRAL-TRIO" evidence="17">
    <location>
        <begin position="98"/>
        <end position="269"/>
    </location>
</feature>
<dbReference type="CDD" id="cd00170">
    <property type="entry name" value="SEC14"/>
    <property type="match status" value="1"/>
</dbReference>
<evidence type="ECO:0000256" key="2">
    <source>
        <dbReference type="ARBA" id="ARBA00004406"/>
    </source>
</evidence>
<evidence type="ECO:0000313" key="19">
    <source>
        <dbReference type="Proteomes" id="UP000000689"/>
    </source>
</evidence>
<evidence type="ECO:0000256" key="6">
    <source>
        <dbReference type="ARBA" id="ARBA00022490"/>
    </source>
</evidence>
<dbReference type="SUPFAM" id="SSF52087">
    <property type="entry name" value="CRAL/TRIO domain"/>
    <property type="match status" value="1"/>
</dbReference>
<dbReference type="GO" id="GO:0046872">
    <property type="term" value="F:metal ion binding"/>
    <property type="evidence" value="ECO:0007669"/>
    <property type="project" value="UniProtKB-KW"/>
</dbReference>
<dbReference type="PROSITE" id="PS50191">
    <property type="entry name" value="CRAL_TRIO"/>
    <property type="match status" value="1"/>
</dbReference>
<evidence type="ECO:0000256" key="1">
    <source>
        <dbReference type="ARBA" id="ARBA00001970"/>
    </source>
</evidence>
<evidence type="ECO:0000256" key="3">
    <source>
        <dbReference type="ARBA" id="ARBA00006667"/>
    </source>
</evidence>
<dbReference type="KEGG" id="ndi:NDAI_0G06260"/>
<evidence type="ECO:0000256" key="5">
    <source>
        <dbReference type="ARBA" id="ARBA00022448"/>
    </source>
</evidence>
<evidence type="ECO:0000256" key="13">
    <source>
        <dbReference type="ARBA" id="ARBA00023136"/>
    </source>
</evidence>
<comment type="catalytic activity">
    <reaction evidence="14">
        <text>a 1,2-diacyl-sn-glycero-3-phospho-(1D-myo-inositol)(in) = a 1,2-diacyl-sn-glycero-3-phospho-(1D-myo-inositol)(out)</text>
        <dbReference type="Rhea" id="RHEA:38691"/>
        <dbReference type="ChEBI" id="CHEBI:57880"/>
    </reaction>
    <physiologicalReaction direction="left-to-right" evidence="14">
        <dbReference type="Rhea" id="RHEA:38692"/>
    </physiologicalReaction>
</comment>
<dbReference type="GO" id="GO:0032541">
    <property type="term" value="C:cortical endoplasmic reticulum"/>
    <property type="evidence" value="ECO:0007669"/>
    <property type="project" value="EnsemblFungi"/>
</dbReference>
<dbReference type="eggNOG" id="KOG1471">
    <property type="taxonomic scope" value="Eukaryota"/>
</dbReference>
<comment type="subcellular location">
    <subcellularLocation>
        <location evidence="16">Cytoplasm</location>
    </subcellularLocation>
    <subcellularLocation>
        <location evidence="2 16">Endoplasmic reticulum membrane</location>
        <topology evidence="2 16">Peripheral membrane protein</topology>
    </subcellularLocation>
    <subcellularLocation>
        <location evidence="16">Microsome membrane</location>
        <topology evidence="16">Peripheral membrane protein</topology>
    </subcellularLocation>
</comment>
<protein>
    <recommendedName>
        <fullName evidence="4 16">Phosphatidylinositol transfer protein SFH5</fullName>
        <shortName evidence="16">PITP SFH5</shortName>
    </recommendedName>
</protein>
<dbReference type="GO" id="GO:0008526">
    <property type="term" value="F:phosphatidylinositol transfer activity"/>
    <property type="evidence" value="ECO:0007669"/>
    <property type="project" value="UniProtKB-UniRule"/>
</dbReference>
<dbReference type="InterPro" id="IPR042938">
    <property type="entry name" value="Sfh5"/>
</dbReference>